<dbReference type="PANTHER" id="PTHR11690:SF243">
    <property type="entry name" value="PICKPOCKET 12-RELATED"/>
    <property type="match status" value="1"/>
</dbReference>
<dbReference type="GO" id="GO:0015280">
    <property type="term" value="F:ligand-gated sodium channel activity"/>
    <property type="evidence" value="ECO:0007669"/>
    <property type="project" value="TreeGrafter"/>
</dbReference>
<evidence type="ECO:0000256" key="6">
    <source>
        <dbReference type="ARBA" id="ARBA00022989"/>
    </source>
</evidence>
<comment type="similarity">
    <text evidence="2 12">Belongs to the amiloride-sensitive sodium channel (TC 1.A.6) family.</text>
</comment>
<evidence type="ECO:0000256" key="1">
    <source>
        <dbReference type="ARBA" id="ARBA00004141"/>
    </source>
</evidence>
<dbReference type="Gene3D" id="2.60.470.10">
    <property type="entry name" value="Acid-sensing ion channels like domains"/>
    <property type="match status" value="1"/>
</dbReference>
<dbReference type="InterPro" id="IPR001873">
    <property type="entry name" value="ENaC"/>
</dbReference>
<dbReference type="Pfam" id="PF00858">
    <property type="entry name" value="ASC"/>
    <property type="match status" value="1"/>
</dbReference>
<keyword evidence="15" id="KW-1185">Reference proteome</keyword>
<feature type="transmembrane region" description="Helical" evidence="13">
    <location>
        <begin position="477"/>
        <end position="496"/>
    </location>
</feature>
<evidence type="ECO:0000313" key="15">
    <source>
        <dbReference type="Proteomes" id="UP000594454"/>
    </source>
</evidence>
<dbReference type="PRINTS" id="PR01078">
    <property type="entry name" value="AMINACHANNEL"/>
</dbReference>
<accession>A0A7R8UPY5</accession>
<evidence type="ECO:0000256" key="12">
    <source>
        <dbReference type="RuleBase" id="RU000679"/>
    </source>
</evidence>
<keyword evidence="8 12" id="KW-0406">Ion transport</keyword>
<keyword evidence="9 13" id="KW-0472">Membrane</keyword>
<dbReference type="EMBL" id="LR899011">
    <property type="protein sequence ID" value="CAD7084858.1"/>
    <property type="molecule type" value="Genomic_DNA"/>
</dbReference>
<organism evidence="14 15">
    <name type="scientific">Hermetia illucens</name>
    <name type="common">Black soldier fly</name>
    <dbReference type="NCBI Taxonomy" id="343691"/>
    <lineage>
        <taxon>Eukaryota</taxon>
        <taxon>Metazoa</taxon>
        <taxon>Ecdysozoa</taxon>
        <taxon>Arthropoda</taxon>
        <taxon>Hexapoda</taxon>
        <taxon>Insecta</taxon>
        <taxon>Pterygota</taxon>
        <taxon>Neoptera</taxon>
        <taxon>Endopterygota</taxon>
        <taxon>Diptera</taxon>
        <taxon>Brachycera</taxon>
        <taxon>Stratiomyomorpha</taxon>
        <taxon>Stratiomyidae</taxon>
        <taxon>Hermetiinae</taxon>
        <taxon>Hermetia</taxon>
    </lineage>
</organism>
<comment type="subcellular location">
    <subcellularLocation>
        <location evidence="1">Membrane</location>
        <topology evidence="1">Multi-pass membrane protein</topology>
    </subcellularLocation>
</comment>
<dbReference type="InParanoid" id="A0A7R8UPY5"/>
<protein>
    <recommendedName>
        <fullName evidence="16">Pickpocket protein 28</fullName>
    </recommendedName>
</protein>
<keyword evidence="3 12" id="KW-0813">Transport</keyword>
<keyword evidence="10 12" id="KW-0739">Sodium transport</keyword>
<evidence type="ECO:0000256" key="9">
    <source>
        <dbReference type="ARBA" id="ARBA00023136"/>
    </source>
</evidence>
<keyword evidence="11 12" id="KW-0407">Ion channel</keyword>
<evidence type="ECO:0000256" key="7">
    <source>
        <dbReference type="ARBA" id="ARBA00023053"/>
    </source>
</evidence>
<dbReference type="PANTHER" id="PTHR11690">
    <property type="entry name" value="AMILORIDE-SENSITIVE SODIUM CHANNEL-RELATED"/>
    <property type="match status" value="1"/>
</dbReference>
<reference evidence="14 15" key="1">
    <citation type="submission" date="2020-11" db="EMBL/GenBank/DDBJ databases">
        <authorList>
            <person name="Wallbank WR R."/>
            <person name="Pardo Diaz C."/>
            <person name="Kozak K."/>
            <person name="Martin S."/>
            <person name="Jiggins C."/>
            <person name="Moest M."/>
            <person name="Warren A I."/>
            <person name="Generalovic N T."/>
            <person name="Byers J.R.P. K."/>
            <person name="Montejo-Kovacevich G."/>
            <person name="Yen C E."/>
        </authorList>
    </citation>
    <scope>NUCLEOTIDE SEQUENCE [LARGE SCALE GENOMIC DNA]</scope>
</reference>
<keyword evidence="5 12" id="KW-0812">Transmembrane</keyword>
<evidence type="ECO:0000256" key="4">
    <source>
        <dbReference type="ARBA" id="ARBA00022461"/>
    </source>
</evidence>
<evidence type="ECO:0000256" key="11">
    <source>
        <dbReference type="ARBA" id="ARBA00023303"/>
    </source>
</evidence>
<dbReference type="AlphaFoldDB" id="A0A7R8UPY5"/>
<evidence type="ECO:0000313" key="14">
    <source>
        <dbReference type="EMBL" id="CAD7084858.1"/>
    </source>
</evidence>
<dbReference type="Gene3D" id="1.10.287.770">
    <property type="entry name" value="YojJ-like"/>
    <property type="match status" value="1"/>
</dbReference>
<dbReference type="GO" id="GO:0005886">
    <property type="term" value="C:plasma membrane"/>
    <property type="evidence" value="ECO:0007669"/>
    <property type="project" value="TreeGrafter"/>
</dbReference>
<evidence type="ECO:0000256" key="8">
    <source>
        <dbReference type="ARBA" id="ARBA00023065"/>
    </source>
</evidence>
<dbReference type="FunCoup" id="A0A7R8UPY5">
    <property type="interactions" value="10"/>
</dbReference>
<sequence length="556" mass="63099">MRVRISKIRPRINPLRLESIKRSYGESAYEFSQNTTLNAWRFIGDRHISIFERVFFLIAFICASALALNFIFDLYQKWSATPVIISNSASASYISQIPFPAVTICNMNQAVKSRVSSMNRTSPNYSILQVLCNRQHDIDTTNVSSKWNDFEEFIFQSTQPCHRMLMFCMFGSKPFNCTDLFTPVLTDEGLCCAFNTVESKQMFKNASDHVYTAPKSNKYVAVPWTPESGYPKALPNDYYPAAAIGTGYSMGLTVILNAEIAEYYCSSTNGAGFKFLLHSPIETAEVGDNGFSLQVGHETRAVISPIVSEATDTIRDLSQRDRQCLFNSEIDLSYFKTYSQRNCELECEARQIAERCKCIMHYMPRVIPEIAICSVRDMPCVQAADGKAQIANQNGNNCSQDCIAACFDITYYVKTFSAPILRGAFALKHNALQRVPRDYAEKNLAVAHFYYTYNSFRSRVRQQYVGFTDVLSNTGGLMGLFVGFSVISVVEVLYYGTLRPYCVSRKESSQAEHTPAVKTRMSKCMSMRSSDDVRKCDSEMLRRFEENMEEIKRLRD</sequence>
<evidence type="ECO:0000256" key="13">
    <source>
        <dbReference type="SAM" id="Phobius"/>
    </source>
</evidence>
<evidence type="ECO:0008006" key="16">
    <source>
        <dbReference type="Google" id="ProtNLM"/>
    </source>
</evidence>
<evidence type="ECO:0000256" key="2">
    <source>
        <dbReference type="ARBA" id="ARBA00007193"/>
    </source>
</evidence>
<keyword evidence="6 13" id="KW-1133">Transmembrane helix</keyword>
<dbReference type="OrthoDB" id="6021021at2759"/>
<evidence type="ECO:0000256" key="5">
    <source>
        <dbReference type="ARBA" id="ARBA00022692"/>
    </source>
</evidence>
<gene>
    <name evidence="14" type="ORF">HERILL_LOCUS7732</name>
</gene>
<keyword evidence="4 12" id="KW-0894">Sodium channel</keyword>
<keyword evidence="7" id="KW-0915">Sodium</keyword>
<name>A0A7R8UPY5_HERIL</name>
<feature type="transmembrane region" description="Helical" evidence="13">
    <location>
        <begin position="54"/>
        <end position="72"/>
    </location>
</feature>
<evidence type="ECO:0000256" key="10">
    <source>
        <dbReference type="ARBA" id="ARBA00023201"/>
    </source>
</evidence>
<proteinExistence type="inferred from homology"/>
<dbReference type="Proteomes" id="UP000594454">
    <property type="component" value="Chromosome 3"/>
</dbReference>
<evidence type="ECO:0000256" key="3">
    <source>
        <dbReference type="ARBA" id="ARBA00022448"/>
    </source>
</evidence>